<dbReference type="SUPFAM" id="SSF51215">
    <property type="entry name" value="Regulatory protein AraC"/>
    <property type="match status" value="1"/>
</dbReference>
<evidence type="ECO:0000256" key="3">
    <source>
        <dbReference type="ARBA" id="ARBA00023163"/>
    </source>
</evidence>
<dbReference type="Gene3D" id="1.10.10.60">
    <property type="entry name" value="Homeodomain-like"/>
    <property type="match status" value="2"/>
</dbReference>
<evidence type="ECO:0000256" key="2">
    <source>
        <dbReference type="ARBA" id="ARBA00023125"/>
    </source>
</evidence>
<dbReference type="Proteomes" id="UP000283633">
    <property type="component" value="Unassembled WGS sequence"/>
</dbReference>
<dbReference type="OrthoDB" id="2211832at2"/>
<evidence type="ECO:0000256" key="1">
    <source>
        <dbReference type="ARBA" id="ARBA00023015"/>
    </source>
</evidence>
<keyword evidence="2" id="KW-0238">DNA-binding</keyword>
<dbReference type="Gene3D" id="2.60.120.10">
    <property type="entry name" value="Jelly Rolls"/>
    <property type="match status" value="1"/>
</dbReference>
<protein>
    <submittedName>
        <fullName evidence="5">AraC family transcriptional regulator</fullName>
    </submittedName>
</protein>
<dbReference type="PANTHER" id="PTHR43280:SF2">
    <property type="entry name" value="HTH-TYPE TRANSCRIPTIONAL REGULATOR EXSA"/>
    <property type="match status" value="1"/>
</dbReference>
<dbReference type="PANTHER" id="PTHR43280">
    <property type="entry name" value="ARAC-FAMILY TRANSCRIPTIONAL REGULATOR"/>
    <property type="match status" value="1"/>
</dbReference>
<dbReference type="GO" id="GO:0003700">
    <property type="term" value="F:DNA-binding transcription factor activity"/>
    <property type="evidence" value="ECO:0007669"/>
    <property type="project" value="InterPro"/>
</dbReference>
<proteinExistence type="predicted"/>
<feature type="domain" description="HTH araC/xylS-type" evidence="4">
    <location>
        <begin position="173"/>
        <end position="271"/>
    </location>
</feature>
<dbReference type="RefSeq" id="WP_125070542.1">
    <property type="nucleotide sequence ID" value="NZ_QWZQ01000001.1"/>
</dbReference>
<gene>
    <name evidence="5" type="ORF">D1831_00285</name>
</gene>
<accession>A0A426DB45</accession>
<organism evidence="5 6">
    <name type="scientific">Lactiplantibacillus garii</name>
    <dbReference type="NCBI Taxonomy" id="2306423"/>
    <lineage>
        <taxon>Bacteria</taxon>
        <taxon>Bacillati</taxon>
        <taxon>Bacillota</taxon>
        <taxon>Bacilli</taxon>
        <taxon>Lactobacillales</taxon>
        <taxon>Lactobacillaceae</taxon>
        <taxon>Lactiplantibacillus</taxon>
    </lineage>
</organism>
<name>A0A426DB45_9LACO</name>
<sequence length="278" mass="32129">MSVSNYERVRVNARFPAMLLLQDLTGKARTIPLHWHRSLELDLITSGDVTVTIDNQTSRVTAPGLILVNSGALHEMKSPSAHVKAVTLLISYDFIKRALPNYDQVKFELRGNSALTRQLITQMRLIGHWYRQRTPGYQLRIGAQLYQILYLITTRARLIRGGEEHIHCDYRIKSTLTTLHADYRSKLTLRQFARHYQLSPTYFSHLFRQEVGLGFRDYLLNLRVEMAENQLNTTSMKIIDIALDNGFSSAQRFIAAFEKIYGLSPTQYRRQGTNRNQK</sequence>
<dbReference type="SUPFAM" id="SSF46689">
    <property type="entry name" value="Homeodomain-like"/>
    <property type="match status" value="2"/>
</dbReference>
<keyword evidence="3" id="KW-0804">Transcription</keyword>
<evidence type="ECO:0000313" key="5">
    <source>
        <dbReference type="EMBL" id="RRK11812.1"/>
    </source>
</evidence>
<dbReference type="InterPro" id="IPR009057">
    <property type="entry name" value="Homeodomain-like_sf"/>
</dbReference>
<comment type="caution">
    <text evidence="5">The sequence shown here is derived from an EMBL/GenBank/DDBJ whole genome shotgun (WGS) entry which is preliminary data.</text>
</comment>
<dbReference type="InterPro" id="IPR018060">
    <property type="entry name" value="HTH_AraC"/>
</dbReference>
<evidence type="ECO:0000313" key="6">
    <source>
        <dbReference type="Proteomes" id="UP000283633"/>
    </source>
</evidence>
<dbReference type="EMBL" id="QWZQ01000001">
    <property type="protein sequence ID" value="RRK11812.1"/>
    <property type="molecule type" value="Genomic_DNA"/>
</dbReference>
<dbReference type="AlphaFoldDB" id="A0A426DB45"/>
<keyword evidence="1" id="KW-0805">Transcription regulation</keyword>
<dbReference type="PROSITE" id="PS01124">
    <property type="entry name" value="HTH_ARAC_FAMILY_2"/>
    <property type="match status" value="1"/>
</dbReference>
<evidence type="ECO:0000259" key="4">
    <source>
        <dbReference type="PROSITE" id="PS01124"/>
    </source>
</evidence>
<dbReference type="InterPro" id="IPR014710">
    <property type="entry name" value="RmlC-like_jellyroll"/>
</dbReference>
<dbReference type="SMART" id="SM00342">
    <property type="entry name" value="HTH_ARAC"/>
    <property type="match status" value="1"/>
</dbReference>
<dbReference type="GO" id="GO:0043565">
    <property type="term" value="F:sequence-specific DNA binding"/>
    <property type="evidence" value="ECO:0007669"/>
    <property type="project" value="InterPro"/>
</dbReference>
<dbReference type="InterPro" id="IPR018062">
    <property type="entry name" value="HTH_AraC-typ_CS"/>
</dbReference>
<dbReference type="InterPro" id="IPR037923">
    <property type="entry name" value="HTH-like"/>
</dbReference>
<dbReference type="Pfam" id="PF02311">
    <property type="entry name" value="AraC_binding"/>
    <property type="match status" value="1"/>
</dbReference>
<reference evidence="5 6" key="1">
    <citation type="submission" date="2018-08" db="EMBL/GenBank/DDBJ databases">
        <title>Genome Lactobacillus garii FI11369.</title>
        <authorList>
            <person name="Diaz M."/>
            <person name="Narbad A."/>
        </authorList>
    </citation>
    <scope>NUCLEOTIDE SEQUENCE [LARGE SCALE GENOMIC DNA]</scope>
    <source>
        <strain evidence="5 6">FI11369</strain>
    </source>
</reference>
<keyword evidence="6" id="KW-1185">Reference proteome</keyword>
<dbReference type="PRINTS" id="PR00032">
    <property type="entry name" value="HTHARAC"/>
</dbReference>
<dbReference type="PROSITE" id="PS00041">
    <property type="entry name" value="HTH_ARAC_FAMILY_1"/>
    <property type="match status" value="1"/>
</dbReference>
<dbReference type="Pfam" id="PF12833">
    <property type="entry name" value="HTH_18"/>
    <property type="match status" value="1"/>
</dbReference>
<dbReference type="InterPro" id="IPR020449">
    <property type="entry name" value="Tscrpt_reg_AraC-type_HTH"/>
</dbReference>
<dbReference type="InterPro" id="IPR003313">
    <property type="entry name" value="AraC-bd"/>
</dbReference>